<comment type="caution">
    <text evidence="3">The sequence shown here is derived from an EMBL/GenBank/DDBJ whole genome shotgun (WGS) entry which is preliminary data.</text>
</comment>
<protein>
    <submittedName>
        <fullName evidence="3">HD family phosphohydrolase</fullName>
    </submittedName>
</protein>
<keyword evidence="4" id="KW-1185">Reference proteome</keyword>
<dbReference type="RefSeq" id="WP_162336331.1">
    <property type="nucleotide sequence ID" value="NZ_CP171632.1"/>
</dbReference>
<gene>
    <name evidence="3" type="ORF">CSC78_02445</name>
</gene>
<evidence type="ECO:0000313" key="4">
    <source>
        <dbReference type="Proteomes" id="UP000781710"/>
    </source>
</evidence>
<dbReference type="PANTHER" id="PTHR45228">
    <property type="entry name" value="CYCLIC DI-GMP PHOSPHODIESTERASE TM_0186-RELATED"/>
    <property type="match status" value="1"/>
</dbReference>
<dbReference type="SMART" id="SM00471">
    <property type="entry name" value="HDc"/>
    <property type="match status" value="1"/>
</dbReference>
<dbReference type="PROSITE" id="PS51831">
    <property type="entry name" value="HD"/>
    <property type="match status" value="1"/>
</dbReference>
<dbReference type="CDD" id="cd00077">
    <property type="entry name" value="HDc"/>
    <property type="match status" value="1"/>
</dbReference>
<dbReference type="Gene3D" id="1.10.3210.10">
    <property type="entry name" value="Hypothetical protein af1432"/>
    <property type="match status" value="1"/>
</dbReference>
<accession>A0ABQ6ZL54</accession>
<evidence type="ECO:0000259" key="1">
    <source>
        <dbReference type="PROSITE" id="PS51831"/>
    </source>
</evidence>
<dbReference type="InterPro" id="IPR006674">
    <property type="entry name" value="HD_domain"/>
</dbReference>
<dbReference type="SUPFAM" id="SSF109604">
    <property type="entry name" value="HD-domain/PDEase-like"/>
    <property type="match status" value="1"/>
</dbReference>
<dbReference type="InterPro" id="IPR003607">
    <property type="entry name" value="HD/PDEase_dom"/>
</dbReference>
<sequence length="201" mass="22097">MTFDPAPDFSDIACSLEALALAIEVRDAYTRGHCDRTGRIARTLGQCFDLDADQLEQLELAAHFHDVGKIGVPDRVLLHTGPVADEDWPSIQAHSELGERIFLASGHPHANAVATLIRHHHEAIDGSGYPDGLSGAAIPLGARILRVADSYDAMTTRRPYAEGRAHDAAMRILHAEQDEKIDADVFRVFERLMRDTALREA</sequence>
<organism evidence="3 4">
    <name type="scientific">Pseudoxanthomonas japonensis</name>
    <dbReference type="NCBI Taxonomy" id="69284"/>
    <lineage>
        <taxon>Bacteria</taxon>
        <taxon>Pseudomonadati</taxon>
        <taxon>Pseudomonadota</taxon>
        <taxon>Gammaproteobacteria</taxon>
        <taxon>Lysobacterales</taxon>
        <taxon>Lysobacteraceae</taxon>
        <taxon>Pseudoxanthomonas</taxon>
    </lineage>
</organism>
<name>A0ABQ6ZL54_9GAMM</name>
<evidence type="ECO:0000259" key="2">
    <source>
        <dbReference type="PROSITE" id="PS51832"/>
    </source>
</evidence>
<proteinExistence type="predicted"/>
<dbReference type="Pfam" id="PF13487">
    <property type="entry name" value="HD_5"/>
    <property type="match status" value="1"/>
</dbReference>
<dbReference type="InterPro" id="IPR052020">
    <property type="entry name" value="Cyclic_di-GMP/3'3'-cGAMP_PDE"/>
</dbReference>
<feature type="domain" description="HD-GYP" evidence="2">
    <location>
        <begin position="8"/>
        <end position="201"/>
    </location>
</feature>
<dbReference type="PROSITE" id="PS51832">
    <property type="entry name" value="HD_GYP"/>
    <property type="match status" value="1"/>
</dbReference>
<dbReference type="EMBL" id="PDWW01000002">
    <property type="protein sequence ID" value="KAF1726979.1"/>
    <property type="molecule type" value="Genomic_DNA"/>
</dbReference>
<dbReference type="Proteomes" id="UP000781710">
    <property type="component" value="Unassembled WGS sequence"/>
</dbReference>
<evidence type="ECO:0000313" key="3">
    <source>
        <dbReference type="EMBL" id="KAF1726979.1"/>
    </source>
</evidence>
<dbReference type="InterPro" id="IPR037522">
    <property type="entry name" value="HD_GYP_dom"/>
</dbReference>
<feature type="domain" description="HD" evidence="1">
    <location>
        <begin position="30"/>
        <end position="154"/>
    </location>
</feature>
<reference evidence="3 4" key="1">
    <citation type="submission" date="2017-10" db="EMBL/GenBank/DDBJ databases">
        <title>Whole genome sequencing of members of genus Pseudoxanthomonas.</title>
        <authorList>
            <person name="Kumar S."/>
            <person name="Bansal K."/>
            <person name="Kaur A."/>
            <person name="Patil P."/>
            <person name="Sharma S."/>
            <person name="Patil P.B."/>
        </authorList>
    </citation>
    <scope>NUCLEOTIDE SEQUENCE [LARGE SCALE GENOMIC DNA]</scope>
    <source>
        <strain evidence="3 4">DSM 17109</strain>
    </source>
</reference>